<keyword evidence="2" id="KW-1185">Reference proteome</keyword>
<evidence type="ECO:0000313" key="2">
    <source>
        <dbReference type="Proteomes" id="UP000292052"/>
    </source>
</evidence>
<evidence type="ECO:0008006" key="3">
    <source>
        <dbReference type="Google" id="ProtNLM"/>
    </source>
</evidence>
<dbReference type="EMBL" id="QDEB01092744">
    <property type="protein sequence ID" value="RZC33006.1"/>
    <property type="molecule type" value="Genomic_DNA"/>
</dbReference>
<feature type="non-terminal residue" evidence="1">
    <location>
        <position position="86"/>
    </location>
</feature>
<dbReference type="InterPro" id="IPR045860">
    <property type="entry name" value="Snake_toxin-like_sf"/>
</dbReference>
<name>A0A482VK73_ASBVE</name>
<organism evidence="1 2">
    <name type="scientific">Asbolus verrucosus</name>
    <name type="common">Desert ironclad beetle</name>
    <dbReference type="NCBI Taxonomy" id="1661398"/>
    <lineage>
        <taxon>Eukaryota</taxon>
        <taxon>Metazoa</taxon>
        <taxon>Ecdysozoa</taxon>
        <taxon>Arthropoda</taxon>
        <taxon>Hexapoda</taxon>
        <taxon>Insecta</taxon>
        <taxon>Pterygota</taxon>
        <taxon>Neoptera</taxon>
        <taxon>Endopterygota</taxon>
        <taxon>Coleoptera</taxon>
        <taxon>Polyphaga</taxon>
        <taxon>Cucujiformia</taxon>
        <taxon>Tenebrionidae</taxon>
        <taxon>Pimeliinae</taxon>
        <taxon>Asbolus</taxon>
    </lineage>
</organism>
<gene>
    <name evidence="1" type="ORF">BDFB_014803</name>
</gene>
<evidence type="ECO:0000313" key="1">
    <source>
        <dbReference type="EMBL" id="RZC33006.1"/>
    </source>
</evidence>
<dbReference type="OrthoDB" id="6766404at2759"/>
<dbReference type="Proteomes" id="UP000292052">
    <property type="component" value="Unassembled WGS sequence"/>
</dbReference>
<feature type="non-terminal residue" evidence="1">
    <location>
        <position position="1"/>
    </location>
</feature>
<comment type="caution">
    <text evidence="1">The sequence shown here is derived from an EMBL/GenBank/DDBJ whole genome shotgun (WGS) entry which is preliminary data.</text>
</comment>
<reference evidence="1 2" key="1">
    <citation type="submission" date="2017-03" db="EMBL/GenBank/DDBJ databases">
        <title>Genome of the blue death feigning beetle - Asbolus verrucosus.</title>
        <authorList>
            <person name="Rider S.D."/>
        </authorList>
    </citation>
    <scope>NUCLEOTIDE SEQUENCE [LARGE SCALE GENOMIC DNA]</scope>
    <source>
        <strain evidence="1">Butters</strain>
        <tissue evidence="1">Head and leg muscle</tissue>
    </source>
</reference>
<protein>
    <recommendedName>
        <fullName evidence="3">Protein sleepless</fullName>
    </recommendedName>
</protein>
<dbReference type="AlphaFoldDB" id="A0A482VK73"/>
<dbReference type="SUPFAM" id="SSF57302">
    <property type="entry name" value="Snake toxin-like"/>
    <property type="match status" value="1"/>
</dbReference>
<accession>A0A482VK73</accession>
<sequence>AVEPLRCYECSALLGTDATSESLACLPSTECSRNHICAKFVLKRANTEILHRKCGPPGICAILNFELRRDPSVRLKECSVCDRDEC</sequence>
<proteinExistence type="predicted"/>